<accession>A0A2P9HL74</accession>
<sequence>MLPDQSLLHMQGFYIPQHMPELRRTQAQPVAPVHSFSAPTLLLAKLTVNRLLNITGSGNTNFLTIIFGPLWLPPS</sequence>
<dbReference type="AlphaFoldDB" id="A0A2P9HL74"/>
<dbReference type="Proteomes" id="UP000246073">
    <property type="component" value="Unassembled WGS sequence"/>
</dbReference>
<proteinExistence type="predicted"/>
<gene>
    <name evidence="1" type="ORF">OHAE_741</name>
</gene>
<dbReference type="EMBL" id="OOFM01000005">
    <property type="protein sequence ID" value="SPL64874.1"/>
    <property type="molecule type" value="Genomic_DNA"/>
</dbReference>
<evidence type="ECO:0000313" key="1">
    <source>
        <dbReference type="EMBL" id="SPL64874.1"/>
    </source>
</evidence>
<name>A0A2P9HL74_9HYPH</name>
<evidence type="ECO:0000313" key="2">
    <source>
        <dbReference type="Proteomes" id="UP000246073"/>
    </source>
</evidence>
<protein>
    <submittedName>
        <fullName evidence="1">Uncharacterized protein</fullName>
    </submittedName>
</protein>
<organism evidence="1 2">
    <name type="scientific">Ochrobactrum soli</name>
    <dbReference type="NCBI Taxonomy" id="2448455"/>
    <lineage>
        <taxon>Bacteria</taxon>
        <taxon>Pseudomonadati</taxon>
        <taxon>Pseudomonadota</taxon>
        <taxon>Alphaproteobacteria</taxon>
        <taxon>Hyphomicrobiales</taxon>
        <taxon>Brucellaceae</taxon>
        <taxon>Brucella/Ochrobactrum group</taxon>
        <taxon>Ochrobactrum</taxon>
    </lineage>
</organism>
<reference evidence="2" key="1">
    <citation type="submission" date="2017-12" db="EMBL/GenBank/DDBJ databases">
        <authorList>
            <person name="Diaz M."/>
        </authorList>
    </citation>
    <scope>NUCLEOTIDE SEQUENCE [LARGE SCALE GENOMIC DNA]</scope>
    <source>
        <strain evidence="2">FI11154</strain>
    </source>
</reference>